<evidence type="ECO:0000313" key="4">
    <source>
        <dbReference type="EMBL" id="WVX47048.1"/>
    </source>
</evidence>
<protein>
    <recommendedName>
        <fullName evidence="2">Phosphoenolpyruvate carboxylase</fullName>
    </recommendedName>
</protein>
<sequence>MSTTTLSSQTDDDAYATSLRELLWDQLFLTVQQRAPAIAPLLKTSERIERLAEDQTSDFLQAVNIWFQLTKIAEENAAVRERRQIETMDGAECVEGSFAQVMVRIADEVPESLDYAVGCLSVGPTLTAHPTEAKRVTILEIHRRIYRLLVSLETQRWTPRERSRKIEELRGEIDLLWLSGELRLERPSLSDEIEWGLQFFRDSLFDATPELFEQFITAMESTFENGNTAIRPCLKFHSWIGGDRDGNPNVNVEATRSAMARGRQAAIDKHVAELTAAARHISISRDIAELPASHLQALDAVVMRADDHTAITQRNPGEIFRQAISAIIERLSDRPAYAHVEEMVSDLHIIEDALTAIGAEPLNKKFIRPIRWRVEVFGFRTTALDIRQNSTVTTDVLAEIWDDGSEYGTALWAKRLRDELASEALAKINIETLSEQGQELLNLLSTIVQAREGTDPNAVGAFILSMTRSTDDLLGVYLLARYAGAPGEALDVPIVPLFETIDDLRNAPRILTELINVPTARRSLKRQGKRVEIMLGYSDSNKDGGFICSTWELEQAQRKITQALDAVGFVPAFFHGRGGSVSRGGAPTGRAIAAQPAGTLNGAMRTTEQGEVVSTKYANRGTALKELEQLASSALLHTALSSKSAPKNPEFDDALQALSGMSQAAYSALLNRPGFVQYFQEASPVEELAMLKIGSRPARRFGASSLADLRAIPWVFAWSQNRHLLTGWYGFGTACKSFAKVRDDAGWRMLRSMFATSPLFQLMVDEVEKTLFQADMKIAAQYAELSTDVENGAAIFDLVQAEYAASVEAICAITGQSDLALRFPKLTNRFERNRAHLGTIHTIQINQLRSLRNSSELTNTGPLLQSMNCISAGLGWTG</sequence>
<evidence type="ECO:0000256" key="1">
    <source>
        <dbReference type="ARBA" id="ARBA00003670"/>
    </source>
</evidence>
<comment type="function">
    <text evidence="1">Forms oxaloacetate, a four-carbon dicarboxylic acid source for the tricarboxylic acid cycle.</text>
</comment>
<dbReference type="GO" id="GO:0008964">
    <property type="term" value="F:phosphoenolpyruvate carboxylase activity"/>
    <property type="evidence" value="ECO:0007669"/>
    <property type="project" value="UniProtKB-EC"/>
</dbReference>
<keyword evidence="4" id="KW-0456">Lyase</keyword>
<dbReference type="PANTHER" id="PTHR30523">
    <property type="entry name" value="PHOSPHOENOLPYRUVATE CARBOXYLASE"/>
    <property type="match status" value="1"/>
</dbReference>
<dbReference type="EMBL" id="CP143423">
    <property type="protein sequence ID" value="WVX47048.1"/>
    <property type="molecule type" value="Genomic_DNA"/>
</dbReference>
<dbReference type="Pfam" id="PF00311">
    <property type="entry name" value="PEPcase"/>
    <property type="match status" value="1"/>
</dbReference>
<name>A0ABZ2BN93_9RHOB</name>
<accession>A0ABZ2BN93</accession>
<gene>
    <name evidence="4" type="primary">ppc</name>
    <name evidence="4" type="ORF">ROLI_001120</name>
</gene>
<dbReference type="InterPro" id="IPR015813">
    <property type="entry name" value="Pyrv/PenolPyrv_kinase-like_dom"/>
</dbReference>
<dbReference type="SUPFAM" id="SSF51621">
    <property type="entry name" value="Phosphoenolpyruvate/pyruvate domain"/>
    <property type="match status" value="1"/>
</dbReference>
<dbReference type="PANTHER" id="PTHR30523:SF32">
    <property type="entry name" value="PHOSPHOENOLPYRUVATE CARBOXYLASE"/>
    <property type="match status" value="1"/>
</dbReference>
<dbReference type="InterPro" id="IPR021135">
    <property type="entry name" value="PEP_COase"/>
</dbReference>
<evidence type="ECO:0000256" key="3">
    <source>
        <dbReference type="PROSITE-ProRule" id="PRU10112"/>
    </source>
</evidence>
<reference evidence="5" key="1">
    <citation type="submission" date="2024-01" db="EMBL/GenBank/DDBJ databases">
        <title>Roseobacter fucihabitans sp. nov., isolated from the brown alga Fucus spiralis.</title>
        <authorList>
            <person name="Hahnke S."/>
            <person name="Berger M."/>
            <person name="Schlingloff A."/>
            <person name="Athale I."/>
            <person name="Neumann-Schaal M."/>
            <person name="Adenaya A."/>
            <person name="Poehlein A."/>
            <person name="Daniel R."/>
            <person name="Pertersen J."/>
            <person name="Brinkhoff T."/>
        </authorList>
    </citation>
    <scope>NUCLEOTIDE SEQUENCE [LARGE SCALE GENOMIC DNA]</scope>
    <source>
        <strain evidence="5">B14</strain>
    </source>
</reference>
<organism evidence="4 5">
    <name type="scientific">Roseobacter fucihabitans</name>
    <dbReference type="NCBI Taxonomy" id="1537242"/>
    <lineage>
        <taxon>Bacteria</taxon>
        <taxon>Pseudomonadati</taxon>
        <taxon>Pseudomonadota</taxon>
        <taxon>Alphaproteobacteria</taxon>
        <taxon>Rhodobacterales</taxon>
        <taxon>Roseobacteraceae</taxon>
        <taxon>Roseobacter</taxon>
    </lineage>
</organism>
<dbReference type="InterPro" id="IPR033129">
    <property type="entry name" value="PEPCASE_His_AS"/>
</dbReference>
<dbReference type="Proteomes" id="UP001318682">
    <property type="component" value="Chromosome"/>
</dbReference>
<dbReference type="PRINTS" id="PR00150">
    <property type="entry name" value="PEPCARBXLASE"/>
</dbReference>
<proteinExistence type="predicted"/>
<evidence type="ECO:0000313" key="5">
    <source>
        <dbReference type="Proteomes" id="UP001318682"/>
    </source>
</evidence>
<keyword evidence="5" id="KW-1185">Reference proteome</keyword>
<dbReference type="PROSITE" id="PS00393">
    <property type="entry name" value="PEPCASE_2"/>
    <property type="match status" value="1"/>
</dbReference>
<evidence type="ECO:0000256" key="2">
    <source>
        <dbReference type="ARBA" id="ARBA00022419"/>
    </source>
</evidence>
<feature type="active site" evidence="3">
    <location>
        <position position="542"/>
    </location>
</feature>
<dbReference type="RefSeq" id="WP_187428004.1">
    <property type="nucleotide sequence ID" value="NZ_CP143423.1"/>
</dbReference>